<reference evidence="1" key="1">
    <citation type="submission" date="2021-01" db="EMBL/GenBank/DDBJ databases">
        <title>Whole genome shotgun sequence of Virgisporangium aurantiacum NBRC 16421.</title>
        <authorList>
            <person name="Komaki H."/>
            <person name="Tamura T."/>
        </authorList>
    </citation>
    <scope>NUCLEOTIDE SEQUENCE</scope>
    <source>
        <strain evidence="1">NBRC 16421</strain>
    </source>
</reference>
<comment type="caution">
    <text evidence="1">The sequence shown here is derived from an EMBL/GenBank/DDBJ whole genome shotgun (WGS) entry which is preliminary data.</text>
</comment>
<dbReference type="Proteomes" id="UP000612585">
    <property type="component" value="Unassembled WGS sequence"/>
</dbReference>
<gene>
    <name evidence="1" type="ORF">Vau01_123210</name>
</gene>
<evidence type="ECO:0000313" key="1">
    <source>
        <dbReference type="EMBL" id="GIJ64805.1"/>
    </source>
</evidence>
<dbReference type="InterPro" id="IPR016024">
    <property type="entry name" value="ARM-type_fold"/>
</dbReference>
<evidence type="ECO:0000313" key="2">
    <source>
        <dbReference type="Proteomes" id="UP000612585"/>
    </source>
</evidence>
<sequence length="285" mass="31439">MVATWRERAGDPRGVDELVRVALAEFDLSDEELRSATGALVALQFRPTREVLDRACELCRSADADERRLGVRVLGELRDLDDPAAALPAFVGESMEVLLALAATEPDTDVLIEVARAFGYRRDPRAVEPLLGWRRHEDPSIRFFVACSLRRCSTQDNEAQVVDALIELTGDEDGAVRDYALFGLRELEVDSAEVRDAMLRRVRDPDDSAAGEALVGLARLGDERAVAPLIERLQHPDSHRIIAYGLDAAIALANPRLLPALRLVEQRLGERPDVSQAIKACTEGR</sequence>
<proteinExistence type="predicted"/>
<dbReference type="Gene3D" id="1.25.10.10">
    <property type="entry name" value="Leucine-rich Repeat Variant"/>
    <property type="match status" value="1"/>
</dbReference>
<keyword evidence="2" id="KW-1185">Reference proteome</keyword>
<accession>A0A8J3ZNQ6</accession>
<dbReference type="SMART" id="SM00567">
    <property type="entry name" value="EZ_HEAT"/>
    <property type="match status" value="2"/>
</dbReference>
<dbReference type="Pfam" id="PF13646">
    <property type="entry name" value="HEAT_2"/>
    <property type="match status" value="1"/>
</dbReference>
<dbReference type="EMBL" id="BOPG01000130">
    <property type="protein sequence ID" value="GIJ64805.1"/>
    <property type="molecule type" value="Genomic_DNA"/>
</dbReference>
<organism evidence="1 2">
    <name type="scientific">Virgisporangium aurantiacum</name>
    <dbReference type="NCBI Taxonomy" id="175570"/>
    <lineage>
        <taxon>Bacteria</taxon>
        <taxon>Bacillati</taxon>
        <taxon>Actinomycetota</taxon>
        <taxon>Actinomycetes</taxon>
        <taxon>Micromonosporales</taxon>
        <taxon>Micromonosporaceae</taxon>
        <taxon>Virgisporangium</taxon>
    </lineage>
</organism>
<protein>
    <recommendedName>
        <fullName evidence="3">HEAT repeat domain-containing protein</fullName>
    </recommendedName>
</protein>
<dbReference type="InterPro" id="IPR011989">
    <property type="entry name" value="ARM-like"/>
</dbReference>
<dbReference type="AlphaFoldDB" id="A0A8J3ZNQ6"/>
<dbReference type="InterPro" id="IPR004155">
    <property type="entry name" value="PBS_lyase_HEAT"/>
</dbReference>
<name>A0A8J3ZNQ6_9ACTN</name>
<evidence type="ECO:0008006" key="3">
    <source>
        <dbReference type="Google" id="ProtNLM"/>
    </source>
</evidence>
<dbReference type="SUPFAM" id="SSF48371">
    <property type="entry name" value="ARM repeat"/>
    <property type="match status" value="1"/>
</dbReference>